<dbReference type="InterPro" id="IPR027417">
    <property type="entry name" value="P-loop_NTPase"/>
</dbReference>
<dbReference type="SUPFAM" id="SSF109604">
    <property type="entry name" value="HD-domain/PDEase-like"/>
    <property type="match status" value="1"/>
</dbReference>
<evidence type="ECO:0000256" key="1">
    <source>
        <dbReference type="SAM" id="MobiDB-lite"/>
    </source>
</evidence>
<proteinExistence type="predicted"/>
<gene>
    <name evidence="2" type="ORF">A3H16_00810</name>
</gene>
<evidence type="ECO:0000313" key="2">
    <source>
        <dbReference type="EMBL" id="OGG92005.1"/>
    </source>
</evidence>
<organism evidence="2 3">
    <name type="scientific">Candidatus Kaiserbacteria bacterium RIFCSPLOWO2_12_FULL_53_8</name>
    <dbReference type="NCBI Taxonomy" id="1798529"/>
    <lineage>
        <taxon>Bacteria</taxon>
        <taxon>Candidatus Kaiseribacteriota</taxon>
    </lineage>
</organism>
<evidence type="ECO:0000313" key="3">
    <source>
        <dbReference type="Proteomes" id="UP000178601"/>
    </source>
</evidence>
<evidence type="ECO:0008006" key="4">
    <source>
        <dbReference type="Google" id="ProtNLM"/>
    </source>
</evidence>
<sequence length="307" mass="35606">MNSPTYAIENRYGEKFLHVDLYRLDAPEAQRMVEESENFPGVRAIEWSERMFSSRESRQSGTNREASTENFSTPRPSSARDSSLEENDIFITISELSECQRSIEITFKDIPLPSRSDVEIWRKEVRLPQHIIRHCDAVAGMSAKLGAELLKRGIPLRPLALTRAAELHDLLRFVDFKPHVHQKIPDAKETDPETEALWNTIRKKYPAEHEAACMEFLKEQGYPELGEIIRPHGLQSIVEEPETIKTIEQKLLYYADKRVRFEEEVSIDERFDEFIERYGDGVESDWAKTARERTKKLEQELLGNSVL</sequence>
<dbReference type="Proteomes" id="UP000178601">
    <property type="component" value="Unassembled WGS sequence"/>
</dbReference>
<dbReference type="Gene3D" id="3.40.50.300">
    <property type="entry name" value="P-loop containing nucleotide triphosphate hydrolases"/>
    <property type="match status" value="1"/>
</dbReference>
<protein>
    <recommendedName>
        <fullName evidence="4">HD domain-containing protein</fullName>
    </recommendedName>
</protein>
<feature type="compositionally biased region" description="Polar residues" evidence="1">
    <location>
        <begin position="59"/>
        <end position="81"/>
    </location>
</feature>
<feature type="region of interest" description="Disordered" evidence="1">
    <location>
        <begin position="53"/>
        <end position="83"/>
    </location>
</feature>
<name>A0A1F6G1P2_9BACT</name>
<reference evidence="2 3" key="1">
    <citation type="journal article" date="2016" name="Nat. Commun.">
        <title>Thousands of microbial genomes shed light on interconnected biogeochemical processes in an aquifer system.</title>
        <authorList>
            <person name="Anantharaman K."/>
            <person name="Brown C.T."/>
            <person name="Hug L.A."/>
            <person name="Sharon I."/>
            <person name="Castelle C.J."/>
            <person name="Probst A.J."/>
            <person name="Thomas B.C."/>
            <person name="Singh A."/>
            <person name="Wilkins M.J."/>
            <person name="Karaoz U."/>
            <person name="Brodie E.L."/>
            <person name="Williams K.H."/>
            <person name="Hubbard S.S."/>
            <person name="Banfield J.F."/>
        </authorList>
    </citation>
    <scope>NUCLEOTIDE SEQUENCE [LARGE SCALE GENOMIC DNA]</scope>
</reference>
<dbReference type="EMBL" id="MFMQ01000024">
    <property type="protein sequence ID" value="OGG92005.1"/>
    <property type="molecule type" value="Genomic_DNA"/>
</dbReference>
<dbReference type="InterPro" id="IPR003442">
    <property type="entry name" value="T6A_TsaE"/>
</dbReference>
<accession>A0A1F6G1P2</accession>
<dbReference type="AlphaFoldDB" id="A0A1F6G1P2"/>
<comment type="caution">
    <text evidence="2">The sequence shown here is derived from an EMBL/GenBank/DDBJ whole genome shotgun (WGS) entry which is preliminary data.</text>
</comment>
<dbReference type="Gene3D" id="1.10.3210.10">
    <property type="entry name" value="Hypothetical protein af1432"/>
    <property type="match status" value="1"/>
</dbReference>
<dbReference type="Pfam" id="PF02367">
    <property type="entry name" value="TsaE"/>
    <property type="match status" value="1"/>
</dbReference>
<dbReference type="GO" id="GO:0002949">
    <property type="term" value="P:tRNA threonylcarbamoyladenosine modification"/>
    <property type="evidence" value="ECO:0007669"/>
    <property type="project" value="InterPro"/>
</dbReference>